<sequence length="267" mass="31377">MSSDRLRTQINFEHILSGNNEAVWLSLTKGQIKSFIFNATHVALFESAMLDDCLDFYYKGIISLNEGIIATNKKNFSWATVKLYYSVYYLLRCSLCCNRLGFVRKERDGYYFENNISHKPIALGKPDHMAAIDLFKNYFAATDFLQSNNINGTNPYEWLRHQRENINYRYRTFFEPDIPIMWETISQECDNGSLDFWIERYISDDIYSFLDDHAVLALPIRRLMLTHADLISKGFAITVKPEKLIKLNQFIAENDYLKRLRPYYRGA</sequence>
<proteinExistence type="predicted"/>
<name>A0ABP8B8H0_9SPHI</name>
<comment type="caution">
    <text evidence="1">The sequence shown here is derived from an EMBL/GenBank/DDBJ whole genome shotgun (WGS) entry which is preliminary data.</text>
</comment>
<evidence type="ECO:0000313" key="2">
    <source>
        <dbReference type="Proteomes" id="UP001501772"/>
    </source>
</evidence>
<gene>
    <name evidence="1" type="ORF">GCM10022289_13020</name>
</gene>
<dbReference type="RefSeq" id="WP_344850490.1">
    <property type="nucleotide sequence ID" value="NZ_BAABBY010000003.1"/>
</dbReference>
<reference evidence="2" key="1">
    <citation type="journal article" date="2019" name="Int. J. Syst. Evol. Microbiol.">
        <title>The Global Catalogue of Microorganisms (GCM) 10K type strain sequencing project: providing services to taxonomists for standard genome sequencing and annotation.</title>
        <authorList>
            <consortium name="The Broad Institute Genomics Platform"/>
            <consortium name="The Broad Institute Genome Sequencing Center for Infectious Disease"/>
            <person name="Wu L."/>
            <person name="Ma J."/>
        </authorList>
    </citation>
    <scope>NUCLEOTIDE SEQUENCE [LARGE SCALE GENOMIC DNA]</scope>
    <source>
        <strain evidence="2">JCM 17626</strain>
    </source>
</reference>
<keyword evidence="2" id="KW-1185">Reference proteome</keyword>
<protein>
    <submittedName>
        <fullName evidence="1">Uncharacterized protein</fullName>
    </submittedName>
</protein>
<evidence type="ECO:0000313" key="1">
    <source>
        <dbReference type="EMBL" id="GAA4200763.1"/>
    </source>
</evidence>
<dbReference type="EMBL" id="BAABBY010000003">
    <property type="protein sequence ID" value="GAA4200763.1"/>
    <property type="molecule type" value="Genomic_DNA"/>
</dbReference>
<accession>A0ABP8B8H0</accession>
<dbReference type="Proteomes" id="UP001501772">
    <property type="component" value="Unassembled WGS sequence"/>
</dbReference>
<organism evidence="1 2">
    <name type="scientific">Pedobacter jeongneungensis</name>
    <dbReference type="NCBI Taxonomy" id="947309"/>
    <lineage>
        <taxon>Bacteria</taxon>
        <taxon>Pseudomonadati</taxon>
        <taxon>Bacteroidota</taxon>
        <taxon>Sphingobacteriia</taxon>
        <taxon>Sphingobacteriales</taxon>
        <taxon>Sphingobacteriaceae</taxon>
        <taxon>Pedobacter</taxon>
    </lineage>
</organism>